<name>A0AA41QI86_9MICO</name>
<dbReference type="InterPro" id="IPR046828">
    <property type="entry name" value="RepSA"/>
</dbReference>
<evidence type="ECO:0000313" key="2">
    <source>
        <dbReference type="EMBL" id="MCF4123230.1"/>
    </source>
</evidence>
<dbReference type="GO" id="GO:0004386">
    <property type="term" value="F:helicase activity"/>
    <property type="evidence" value="ECO:0007669"/>
    <property type="project" value="UniProtKB-KW"/>
</dbReference>
<organism evidence="2 3">
    <name type="scientific">Antribacter soli</name>
    <dbReference type="NCBI Taxonomy" id="2910976"/>
    <lineage>
        <taxon>Bacteria</taxon>
        <taxon>Bacillati</taxon>
        <taxon>Actinomycetota</taxon>
        <taxon>Actinomycetes</taxon>
        <taxon>Micrococcales</taxon>
        <taxon>Promicromonosporaceae</taxon>
        <taxon>Antribacter</taxon>
    </lineage>
</organism>
<feature type="region of interest" description="Disordered" evidence="1">
    <location>
        <begin position="76"/>
        <end position="126"/>
    </location>
</feature>
<accession>A0AA41QI86</accession>
<sequence>MSMRLDGGLSPVVDDDLARAAAESARVCVRPLVRSVHDRVTGTTHIVPIPCGSTREAVCPSCADKARRLRMHQCREGWHREDEPPMPAPADEPTTDDADDEDTADDLDGPAGDDERQIRSTRRIQDVPALPKQEMSQGTIGRTFTDPKTGRVFRPSMFLTLTLPSYGKVRDGGLPRNPGTYDYRRAALDALVFSKLVDRFWQNLRRCAGYKVQYFATVEAQKRLAPHLHAAVRGSIPRKTVKAVAAATYYAAWWPPIDTVRYSTRVPVWDTETAGGAYVDPDTGEVLPTWKEATARLERPLHVARLGTQVDVKGLLAGTKDSERTVRYLCKYLTKSIAATYNPDTDHDDDEPTPHAAAYARHVDRLHAEVRWLPCGPSCANWLRYGVQPKDPGPGLVPGQCPSPAHDRENLGLGGRRVLASRQWTGKTLTEHKADRSAVVRAALTAAGFEPEDADRLAADQETDDGHARFIWRAPEAGTFTYPAVIAASLRQAITWRAQYAQAKQALGHPPGPVDSQSATPTPAAA</sequence>
<feature type="compositionally biased region" description="Polar residues" evidence="1">
    <location>
        <begin position="515"/>
        <end position="526"/>
    </location>
</feature>
<evidence type="ECO:0000256" key="1">
    <source>
        <dbReference type="SAM" id="MobiDB-lite"/>
    </source>
</evidence>
<reference evidence="2" key="1">
    <citation type="submission" date="2022-01" db="EMBL/GenBank/DDBJ databases">
        <title>Antribacter sp. nov., isolated from Guizhou of China.</title>
        <authorList>
            <person name="Chengliang C."/>
            <person name="Ya Z."/>
        </authorList>
    </citation>
    <scope>NUCLEOTIDE SEQUENCE</scope>
    <source>
        <strain evidence="2">KLBMP 9083</strain>
    </source>
</reference>
<keyword evidence="3" id="KW-1185">Reference proteome</keyword>
<feature type="compositionally biased region" description="Acidic residues" evidence="1">
    <location>
        <begin position="93"/>
        <end position="112"/>
    </location>
</feature>
<keyword evidence="2" id="KW-0547">Nucleotide-binding</keyword>
<dbReference type="Proteomes" id="UP001165405">
    <property type="component" value="Unassembled WGS sequence"/>
</dbReference>
<proteinExistence type="predicted"/>
<dbReference type="EMBL" id="JAKGSG010000056">
    <property type="protein sequence ID" value="MCF4123230.1"/>
    <property type="molecule type" value="Genomic_DNA"/>
</dbReference>
<dbReference type="Pfam" id="PF20199">
    <property type="entry name" value="RepSA"/>
    <property type="match status" value="1"/>
</dbReference>
<gene>
    <name evidence="2" type="ORF">L1785_19860</name>
</gene>
<keyword evidence="2" id="KW-0347">Helicase</keyword>
<comment type="caution">
    <text evidence="2">The sequence shown here is derived from an EMBL/GenBank/DDBJ whole genome shotgun (WGS) entry which is preliminary data.</text>
</comment>
<evidence type="ECO:0000313" key="3">
    <source>
        <dbReference type="Proteomes" id="UP001165405"/>
    </source>
</evidence>
<dbReference type="AlphaFoldDB" id="A0AA41QI86"/>
<feature type="region of interest" description="Disordered" evidence="1">
    <location>
        <begin position="503"/>
        <end position="526"/>
    </location>
</feature>
<keyword evidence="2" id="KW-0067">ATP-binding</keyword>
<keyword evidence="2" id="KW-0378">Hydrolase</keyword>
<protein>
    <submittedName>
        <fullName evidence="2">Helitron helicase-like domain-containing protein</fullName>
    </submittedName>
</protein>